<proteinExistence type="predicted"/>
<gene>
    <name evidence="4" type="primary">trxB_2</name>
    <name evidence="5" type="ORF">EAI93_06275</name>
    <name evidence="4" type="ORF">ERS852456_02292</name>
</gene>
<dbReference type="Proteomes" id="UP000095787">
    <property type="component" value="Unassembled WGS sequence"/>
</dbReference>
<dbReference type="InterPro" id="IPR023753">
    <property type="entry name" value="FAD/NAD-binding_dom"/>
</dbReference>
<reference evidence="5 7" key="2">
    <citation type="journal article" date="2019" name="Science, e1252229">
        <title>Invertible promoters mediate bacterial phase variation, antibiotic resistance, and host adaptation in the gut.</title>
        <authorList>
            <person name="Jiang X."/>
            <person name="Hall A.B."/>
            <person name="Arthur T.D."/>
            <person name="Plichta D.R."/>
            <person name="Covington C.T."/>
            <person name="Poyet M."/>
            <person name="Crothers J."/>
            <person name="Moses P.L."/>
            <person name="Tolonen A.C."/>
            <person name="Vlamakis H."/>
            <person name="Alm E.J."/>
            <person name="Xavier R.J."/>
        </authorList>
    </citation>
    <scope>NUCLEOTIDE SEQUENCE [LARGE SCALE GENOMIC DNA]</scope>
    <source>
        <strain evidence="7">aa_0143</strain>
        <strain evidence="5">Aa_0143</strain>
    </source>
</reference>
<dbReference type="GO" id="GO:0004791">
    <property type="term" value="F:thioredoxin-disulfide reductase (NADPH) activity"/>
    <property type="evidence" value="ECO:0007669"/>
    <property type="project" value="UniProtKB-EC"/>
</dbReference>
<dbReference type="PANTHER" id="PTHR48105">
    <property type="entry name" value="THIOREDOXIN REDUCTASE 1-RELATED-RELATED"/>
    <property type="match status" value="1"/>
</dbReference>
<dbReference type="EMBL" id="RCYR01000009">
    <property type="protein sequence ID" value="RYS80455.1"/>
    <property type="molecule type" value="Genomic_DNA"/>
</dbReference>
<name>A0A174EDG5_9FIRM</name>
<accession>A0A174EDG5</accession>
<dbReference type="AlphaFoldDB" id="A0A174EDG5"/>
<dbReference type="InterPro" id="IPR036188">
    <property type="entry name" value="FAD/NAD-bd_sf"/>
</dbReference>
<evidence type="ECO:0000313" key="6">
    <source>
        <dbReference type="Proteomes" id="UP000095787"/>
    </source>
</evidence>
<evidence type="ECO:0000313" key="4">
    <source>
        <dbReference type="EMBL" id="CUO34295.1"/>
    </source>
</evidence>
<evidence type="ECO:0000256" key="2">
    <source>
        <dbReference type="ARBA" id="ARBA00023002"/>
    </source>
</evidence>
<dbReference type="EMBL" id="CYZO01000034">
    <property type="protein sequence ID" value="CUO34295.1"/>
    <property type="molecule type" value="Genomic_DNA"/>
</dbReference>
<organism evidence="4 6">
    <name type="scientific">[Ruminococcus] torques</name>
    <dbReference type="NCBI Taxonomy" id="33039"/>
    <lineage>
        <taxon>Bacteria</taxon>
        <taxon>Bacillati</taxon>
        <taxon>Bacillota</taxon>
        <taxon>Clostridia</taxon>
        <taxon>Lachnospirales</taxon>
        <taxon>Lachnospiraceae</taxon>
        <taxon>Mediterraneibacter</taxon>
    </lineage>
</organism>
<dbReference type="Proteomes" id="UP000292665">
    <property type="component" value="Unassembled WGS sequence"/>
</dbReference>
<dbReference type="RefSeq" id="WP_004847591.1">
    <property type="nucleotide sequence ID" value="NZ_CATVPX010000006.1"/>
</dbReference>
<dbReference type="Gene3D" id="3.50.50.60">
    <property type="entry name" value="FAD/NAD(P)-binding domain"/>
    <property type="match status" value="2"/>
</dbReference>
<evidence type="ECO:0000313" key="7">
    <source>
        <dbReference type="Proteomes" id="UP000292665"/>
    </source>
</evidence>
<dbReference type="SUPFAM" id="SSF51905">
    <property type="entry name" value="FAD/NAD(P)-binding domain"/>
    <property type="match status" value="2"/>
</dbReference>
<dbReference type="GeneID" id="97328180"/>
<evidence type="ECO:0000313" key="5">
    <source>
        <dbReference type="EMBL" id="RYS80455.1"/>
    </source>
</evidence>
<dbReference type="Pfam" id="PF07992">
    <property type="entry name" value="Pyr_redox_2"/>
    <property type="match status" value="1"/>
</dbReference>
<reference evidence="4 6" key="1">
    <citation type="submission" date="2015-09" db="EMBL/GenBank/DDBJ databases">
        <authorList>
            <consortium name="Pathogen Informatics"/>
        </authorList>
    </citation>
    <scope>NUCLEOTIDE SEQUENCE [LARGE SCALE GENOMIC DNA]</scope>
    <source>
        <strain evidence="4 6">2789STDY5834841</strain>
    </source>
</reference>
<dbReference type="EC" id="1.8.1.9" evidence="4"/>
<dbReference type="PRINTS" id="PR00469">
    <property type="entry name" value="PNDRDTASEII"/>
</dbReference>
<dbReference type="PRINTS" id="PR00368">
    <property type="entry name" value="FADPNR"/>
</dbReference>
<dbReference type="InterPro" id="IPR050097">
    <property type="entry name" value="Ferredoxin-NADP_redctase_2"/>
</dbReference>
<feature type="domain" description="FAD/NAD(P)-binding" evidence="3">
    <location>
        <begin position="3"/>
        <end position="290"/>
    </location>
</feature>
<evidence type="ECO:0000256" key="1">
    <source>
        <dbReference type="ARBA" id="ARBA00022630"/>
    </source>
</evidence>
<protein>
    <submittedName>
        <fullName evidence="5">FAD-dependent oxidoreductase</fullName>
    </submittedName>
    <submittedName>
        <fullName evidence="4">Thioredoxin reductase</fullName>
        <ecNumber evidence="4">1.8.1.9</ecNumber>
    </submittedName>
</protein>
<keyword evidence="1" id="KW-0285">Flavoprotein</keyword>
<keyword evidence="2 4" id="KW-0560">Oxidoreductase</keyword>
<sequence>MMYDVVIIGAGPAGISAGIYAASRGKKVLITEKNTVGGLIGKVSTVTHYAGIMTEETGSSFAKRLKIQAENTGIDIIYEEVTQVELQGSIKKVFTKDGAYDAKKIVLANGTTPRKLNIPGEAELTGKGMGMNAQRDGRKYTDKNIYVVGGADGAVKEALYLSKFAKQVTIIHFEDTLGCIEEFKNKAEQTPNIKLRLGSRLHAVYGAEQVEALEISDEKTGSVEKIADCGCGIFVYAGTTPNTELYSELELDNGFIPVDENMETNIAGVYAVGDIRVKQVRQVSTAVADGTVAGIHLAK</sequence>
<evidence type="ECO:0000259" key="3">
    <source>
        <dbReference type="Pfam" id="PF07992"/>
    </source>
</evidence>